<evidence type="ECO:0000256" key="2">
    <source>
        <dbReference type="ARBA" id="ARBA00022553"/>
    </source>
</evidence>
<feature type="region of interest" description="Disordered" evidence="4">
    <location>
        <begin position="1"/>
        <end position="160"/>
    </location>
</feature>
<dbReference type="GeneID" id="109722402"/>
<dbReference type="AlphaFoldDB" id="A0A6P5GDI1"/>
<gene>
    <name evidence="7" type="primary">LOC109722402</name>
</gene>
<evidence type="ECO:0000313" key="6">
    <source>
        <dbReference type="Proteomes" id="UP000515123"/>
    </source>
</evidence>
<dbReference type="Proteomes" id="UP000515123">
    <property type="component" value="Linkage group 16"/>
</dbReference>
<reference evidence="6" key="1">
    <citation type="journal article" date="2015" name="Nat. Genet.">
        <title>The pineapple genome and the evolution of CAM photosynthesis.</title>
        <authorList>
            <person name="Ming R."/>
            <person name="VanBuren R."/>
            <person name="Wai C.M."/>
            <person name="Tang H."/>
            <person name="Schatz M.C."/>
            <person name="Bowers J.E."/>
            <person name="Lyons E."/>
            <person name="Wang M.L."/>
            <person name="Chen J."/>
            <person name="Biggers E."/>
            <person name="Zhang J."/>
            <person name="Huang L."/>
            <person name="Zhang L."/>
            <person name="Miao W."/>
            <person name="Zhang J."/>
            <person name="Ye Z."/>
            <person name="Miao C."/>
            <person name="Lin Z."/>
            <person name="Wang H."/>
            <person name="Zhou H."/>
            <person name="Yim W.C."/>
            <person name="Priest H.D."/>
            <person name="Zheng C."/>
            <person name="Woodhouse M."/>
            <person name="Edger P.P."/>
            <person name="Guyot R."/>
            <person name="Guo H.B."/>
            <person name="Guo H."/>
            <person name="Zheng G."/>
            <person name="Singh R."/>
            <person name="Sharma A."/>
            <person name="Min X."/>
            <person name="Zheng Y."/>
            <person name="Lee H."/>
            <person name="Gurtowski J."/>
            <person name="Sedlazeck F.J."/>
            <person name="Harkess A."/>
            <person name="McKain M.R."/>
            <person name="Liao Z."/>
            <person name="Fang J."/>
            <person name="Liu J."/>
            <person name="Zhang X."/>
            <person name="Zhang Q."/>
            <person name="Hu W."/>
            <person name="Qin Y."/>
            <person name="Wang K."/>
            <person name="Chen L.Y."/>
            <person name="Shirley N."/>
            <person name="Lin Y.R."/>
            <person name="Liu L.Y."/>
            <person name="Hernandez A.G."/>
            <person name="Wright C.L."/>
            <person name="Bulone V."/>
            <person name="Tuskan G.A."/>
            <person name="Heath K."/>
            <person name="Zee F."/>
            <person name="Moore P.H."/>
            <person name="Sunkar R."/>
            <person name="Leebens-Mack J.H."/>
            <person name="Mockler T."/>
            <person name="Bennetzen J.L."/>
            <person name="Freeling M."/>
            <person name="Sankoff D."/>
            <person name="Paterson A.H."/>
            <person name="Zhu X."/>
            <person name="Yang X."/>
            <person name="Smith J.A."/>
            <person name="Cushman J.C."/>
            <person name="Paull R.E."/>
            <person name="Yu Q."/>
        </authorList>
    </citation>
    <scope>NUCLEOTIDE SEQUENCE [LARGE SCALE GENOMIC DNA]</scope>
    <source>
        <strain evidence="6">cv. F153</strain>
    </source>
</reference>
<dbReference type="Gramene" id="Aco006014.1.mrna1">
    <property type="protein sequence ID" value="Aco006014.1.mrna1.cds1"/>
    <property type="gene ID" value="Aco006014.1.path1"/>
</dbReference>
<name>A0A6P5GDI1_ANACO</name>
<keyword evidence="2" id="KW-0597">Phosphoprotein</keyword>
<comment type="subcellular location">
    <subcellularLocation>
        <location evidence="1">Nucleus</location>
    </subcellularLocation>
</comment>
<dbReference type="RefSeq" id="XP_020106049.1">
    <property type="nucleotide sequence ID" value="XM_020250460.1"/>
</dbReference>
<reference evidence="7" key="2">
    <citation type="submission" date="2025-08" db="UniProtKB">
        <authorList>
            <consortium name="RefSeq"/>
        </authorList>
    </citation>
    <scope>IDENTIFICATION</scope>
    <source>
        <tissue evidence="7">Leaf</tissue>
    </source>
</reference>
<dbReference type="InterPro" id="IPR039611">
    <property type="entry name" value="VQ_4/11/13/19/31/33"/>
</dbReference>
<organism evidence="6 7">
    <name type="scientific">Ananas comosus</name>
    <name type="common">Pineapple</name>
    <name type="synonym">Ananas ananas</name>
    <dbReference type="NCBI Taxonomy" id="4615"/>
    <lineage>
        <taxon>Eukaryota</taxon>
        <taxon>Viridiplantae</taxon>
        <taxon>Streptophyta</taxon>
        <taxon>Embryophyta</taxon>
        <taxon>Tracheophyta</taxon>
        <taxon>Spermatophyta</taxon>
        <taxon>Magnoliopsida</taxon>
        <taxon>Liliopsida</taxon>
        <taxon>Poales</taxon>
        <taxon>Bromeliaceae</taxon>
        <taxon>Bromelioideae</taxon>
        <taxon>Ananas</taxon>
    </lineage>
</organism>
<evidence type="ECO:0000256" key="4">
    <source>
        <dbReference type="SAM" id="MobiDB-lite"/>
    </source>
</evidence>
<sequence>MQNQVSNGRECSNPHPQPASPNASSPSSSSSSSSTSAGANNGVLAPSLTLRPPPRPVETAPSTTFVQADPSSFKQVVQMLTGSPSSSAPPPQPPSAARAAVAPKKPAFKLYERRGGGGLKSLKTIGPLPAPALRSPNPNPSPNPSSPWGQSDVPSPSMLGFRALTLSPVTPLSPDGVFNRSPRPGPPDSFAADAAAAAAAEERAIAEKGFYLHPSPRGAAAAAEPPPRLLPLFPVTSSQLSSSP</sequence>
<dbReference type="Pfam" id="PF05678">
    <property type="entry name" value="VQ"/>
    <property type="match status" value="1"/>
</dbReference>
<feature type="compositionally biased region" description="Low complexity" evidence="4">
    <location>
        <begin position="95"/>
        <end position="105"/>
    </location>
</feature>
<dbReference type="OrthoDB" id="1918952at2759"/>
<feature type="compositionally biased region" description="Low complexity" evidence="4">
    <location>
        <begin position="20"/>
        <end position="41"/>
    </location>
</feature>
<protein>
    <submittedName>
        <fullName evidence="7">VQ motif-containing protein 4-like</fullName>
    </submittedName>
</protein>
<feature type="compositionally biased region" description="Polar residues" evidence="4">
    <location>
        <begin position="1"/>
        <end position="10"/>
    </location>
</feature>
<evidence type="ECO:0000313" key="7">
    <source>
        <dbReference type="RefSeq" id="XP_020106049.1"/>
    </source>
</evidence>
<accession>A0A6P5GDI1</accession>
<keyword evidence="3" id="KW-0539">Nucleus</keyword>
<keyword evidence="6" id="KW-1185">Reference proteome</keyword>
<evidence type="ECO:0000256" key="1">
    <source>
        <dbReference type="ARBA" id="ARBA00004123"/>
    </source>
</evidence>
<proteinExistence type="predicted"/>
<dbReference type="PANTHER" id="PTHR33402:SF16">
    <property type="entry name" value="VQ MOTIF-CONTAINING PROTEIN 13-RELATED"/>
    <property type="match status" value="1"/>
</dbReference>
<evidence type="ECO:0000259" key="5">
    <source>
        <dbReference type="Pfam" id="PF05678"/>
    </source>
</evidence>
<dbReference type="PANTHER" id="PTHR33402">
    <property type="entry name" value="VQ MOTIF-CONTAINING PROTEIN 11-LIKE"/>
    <property type="match status" value="1"/>
</dbReference>
<feature type="domain" description="VQ" evidence="5">
    <location>
        <begin position="61"/>
        <end position="86"/>
    </location>
</feature>
<dbReference type="InterPro" id="IPR008889">
    <property type="entry name" value="VQ"/>
</dbReference>
<feature type="compositionally biased region" description="Polar residues" evidence="4">
    <location>
        <begin position="60"/>
        <end position="82"/>
    </location>
</feature>
<dbReference type="GO" id="GO:0005634">
    <property type="term" value="C:nucleus"/>
    <property type="evidence" value="ECO:0007669"/>
    <property type="project" value="UniProtKB-SubCell"/>
</dbReference>
<evidence type="ECO:0000256" key="3">
    <source>
        <dbReference type="ARBA" id="ARBA00023242"/>
    </source>
</evidence>